<dbReference type="OrthoDB" id="5188840at2"/>
<accession>H1XQE5</accession>
<organism evidence="5 6">
    <name type="scientific">Caldithrix abyssi DSM 13497</name>
    <dbReference type="NCBI Taxonomy" id="880073"/>
    <lineage>
        <taxon>Bacteria</taxon>
        <taxon>Pseudomonadati</taxon>
        <taxon>Calditrichota</taxon>
        <taxon>Calditrichia</taxon>
        <taxon>Calditrichales</taxon>
        <taxon>Calditrichaceae</taxon>
        <taxon>Caldithrix</taxon>
    </lineage>
</organism>
<dbReference type="eggNOG" id="ENOG502ZFV4">
    <property type="taxonomic scope" value="Bacteria"/>
</dbReference>
<evidence type="ECO:0000259" key="3">
    <source>
        <dbReference type="Pfam" id="PF06468"/>
    </source>
</evidence>
<evidence type="ECO:0000313" key="7">
    <source>
        <dbReference type="Proteomes" id="UP000183868"/>
    </source>
</evidence>
<dbReference type="STRING" id="880073.Cabys_3193"/>
<feature type="chain" id="PRO_5010834579" evidence="2">
    <location>
        <begin position="20"/>
        <end position="251"/>
    </location>
</feature>
<dbReference type="RefSeq" id="WP_006926947.1">
    <property type="nucleotide sequence ID" value="NZ_CM001402.1"/>
</dbReference>
<dbReference type="Pfam" id="PF06468">
    <property type="entry name" value="Spond_N"/>
    <property type="match status" value="1"/>
</dbReference>
<dbReference type="NCBIfam" id="NF038123">
    <property type="entry name" value="NF038123_dom"/>
    <property type="match status" value="1"/>
</dbReference>
<gene>
    <name evidence="4" type="ORF">Cabys_3193</name>
    <name evidence="5" type="ORF">Calab_0387</name>
</gene>
<dbReference type="HOGENOM" id="CLU_097554_0_0_0"/>
<dbReference type="EMBL" id="CP018099">
    <property type="protein sequence ID" value="APF19941.1"/>
    <property type="molecule type" value="Genomic_DNA"/>
</dbReference>
<dbReference type="AlphaFoldDB" id="H1XQE5"/>
<dbReference type="Proteomes" id="UP000004671">
    <property type="component" value="Chromosome"/>
</dbReference>
<evidence type="ECO:0000256" key="2">
    <source>
        <dbReference type="SAM" id="SignalP"/>
    </source>
</evidence>
<protein>
    <submittedName>
        <fullName evidence="4">Spondin_N</fullName>
    </submittedName>
</protein>
<dbReference type="PaxDb" id="880073-Calab_0387"/>
<dbReference type="Gene3D" id="2.60.40.2130">
    <property type="entry name" value="F-spondin domain"/>
    <property type="match status" value="1"/>
</dbReference>
<sequence precursor="true">MRHLLRASLMVLALALVWACNQEPAGVTSQTLEQTGSVEPDRSGRFTPPDLINTEFEFEITIENLTPATGDGASQPFSPLLLTTHTPLFHLFRVGDYASEELAQIAQDAVSGPMVEQLNQSPQVFDVAQGDGVILPGGKSTVRIKAKPGFHKLSAVTMLVNTNDAFAGLDAVRLPRFGTAVYYLKAYDAGSEKNTELAAHIPGPCCGNPFKGIPTHERIKPHKGIKGIGDLDPAVYGWQQPVAKLTIRMVQ</sequence>
<reference evidence="5 6" key="1">
    <citation type="submission" date="2011-09" db="EMBL/GenBank/DDBJ databases">
        <title>The permanent draft genome of Caldithrix abyssi DSM 13497.</title>
        <authorList>
            <consortium name="US DOE Joint Genome Institute (JGI-PGF)"/>
            <person name="Lucas S."/>
            <person name="Han J."/>
            <person name="Lapidus A."/>
            <person name="Bruce D."/>
            <person name="Goodwin L."/>
            <person name="Pitluck S."/>
            <person name="Peters L."/>
            <person name="Kyrpides N."/>
            <person name="Mavromatis K."/>
            <person name="Ivanova N."/>
            <person name="Mikhailova N."/>
            <person name="Chertkov O."/>
            <person name="Detter J.C."/>
            <person name="Tapia R."/>
            <person name="Han C."/>
            <person name="Land M."/>
            <person name="Hauser L."/>
            <person name="Markowitz V."/>
            <person name="Cheng J.-F."/>
            <person name="Hugenholtz P."/>
            <person name="Woyke T."/>
            <person name="Wu D."/>
            <person name="Spring S."/>
            <person name="Brambilla E."/>
            <person name="Klenk H.-P."/>
            <person name="Eisen J.A."/>
        </authorList>
    </citation>
    <scope>NUCLEOTIDE SEQUENCE [LARGE SCALE GENOMIC DNA]</scope>
    <source>
        <strain evidence="5 6">DSM 13497</strain>
    </source>
</reference>
<evidence type="ECO:0000256" key="1">
    <source>
        <dbReference type="SAM" id="MobiDB-lite"/>
    </source>
</evidence>
<evidence type="ECO:0000313" key="4">
    <source>
        <dbReference type="EMBL" id="APF19941.1"/>
    </source>
</evidence>
<evidence type="ECO:0000313" key="6">
    <source>
        <dbReference type="Proteomes" id="UP000004671"/>
    </source>
</evidence>
<dbReference type="KEGG" id="caby:Cabys_3193"/>
<name>H1XQE5_CALAY</name>
<dbReference type="InParanoid" id="H1XQE5"/>
<feature type="signal peptide" evidence="2">
    <location>
        <begin position="1"/>
        <end position="19"/>
    </location>
</feature>
<proteinExistence type="predicted"/>
<evidence type="ECO:0000313" key="5">
    <source>
        <dbReference type="EMBL" id="EHO40032.1"/>
    </source>
</evidence>
<dbReference type="EMBL" id="CM001402">
    <property type="protein sequence ID" value="EHO40032.1"/>
    <property type="molecule type" value="Genomic_DNA"/>
</dbReference>
<dbReference type="InterPro" id="IPR009465">
    <property type="entry name" value="Spondin_N"/>
</dbReference>
<keyword evidence="2" id="KW-0732">Signal</keyword>
<feature type="region of interest" description="Disordered" evidence="1">
    <location>
        <begin position="29"/>
        <end position="48"/>
    </location>
</feature>
<reference evidence="4 7" key="2">
    <citation type="submission" date="2016-11" db="EMBL/GenBank/DDBJ databases">
        <title>Genomic analysis of Caldithrix abyssi and proposal of a novel bacterial phylum Caldithrichaeota.</title>
        <authorList>
            <person name="Kublanov I."/>
            <person name="Sigalova O."/>
            <person name="Gavrilov S."/>
            <person name="Lebedinsky A."/>
            <person name="Ivanova N."/>
            <person name="Daum C."/>
            <person name="Reddy T."/>
            <person name="Klenk H.P."/>
            <person name="Goker M."/>
            <person name="Reva O."/>
            <person name="Miroshnichenko M."/>
            <person name="Kyprides N."/>
            <person name="Woyke T."/>
            <person name="Gelfand M."/>
        </authorList>
    </citation>
    <scope>NUCLEOTIDE SEQUENCE [LARGE SCALE GENOMIC DNA]</scope>
    <source>
        <strain evidence="4 7">LF13</strain>
    </source>
</reference>
<feature type="domain" description="Spondin" evidence="3">
    <location>
        <begin position="76"/>
        <end position="193"/>
    </location>
</feature>
<dbReference type="InterPro" id="IPR038678">
    <property type="entry name" value="Spondin_N_sf"/>
</dbReference>
<dbReference type="Proteomes" id="UP000183868">
    <property type="component" value="Chromosome"/>
</dbReference>
<keyword evidence="6" id="KW-1185">Reference proteome</keyword>